<evidence type="ECO:0000313" key="8">
    <source>
        <dbReference type="Proteomes" id="UP000034265"/>
    </source>
</evidence>
<keyword evidence="2" id="KW-0699">rRNA-binding</keyword>
<proteinExistence type="inferred from homology"/>
<dbReference type="CDD" id="cd14869">
    <property type="entry name" value="uS7_Bacteria"/>
    <property type="match status" value="1"/>
</dbReference>
<dbReference type="EMBL" id="LCOT01000010">
    <property type="protein sequence ID" value="KKU83932.1"/>
    <property type="molecule type" value="Genomic_DNA"/>
</dbReference>
<dbReference type="GO" id="GO:0006412">
    <property type="term" value="P:translation"/>
    <property type="evidence" value="ECO:0007669"/>
    <property type="project" value="InterPro"/>
</dbReference>
<gene>
    <name evidence="7" type="ORF">UY11_C0010G0017</name>
</gene>
<dbReference type="Pfam" id="PF00177">
    <property type="entry name" value="Ribosomal_S7"/>
    <property type="match status" value="1"/>
</dbReference>
<dbReference type="InterPro" id="IPR036823">
    <property type="entry name" value="Ribosomal_uS7_dom_sf"/>
</dbReference>
<dbReference type="AlphaFoldDB" id="A0A0G1TQ08"/>
<dbReference type="InterPro" id="IPR005717">
    <property type="entry name" value="Ribosomal_uS7_bac/org-type"/>
</dbReference>
<sequence length="137" mass="15107">VTQLINNLMHDGKKTVAAKQVYAAFALLKAQGQADPLAAFLSAMENLRPQMEVRARRIGGAAYQVPSPVRGPRKDSLALRWLVAAARDRASSQYHTFAEKLAAEITDILASAGAAYKKKLDMHRMAEANKAFAHFRW</sequence>
<dbReference type="SUPFAM" id="SSF47973">
    <property type="entry name" value="Ribosomal protein S7"/>
    <property type="match status" value="1"/>
</dbReference>
<dbReference type="PIRSF" id="PIRSF002122">
    <property type="entry name" value="RPS7p_RPS7a_RPS5e_RPS7o"/>
    <property type="match status" value="1"/>
</dbReference>
<dbReference type="Gene3D" id="1.10.455.10">
    <property type="entry name" value="Ribosomal protein S7 domain"/>
    <property type="match status" value="1"/>
</dbReference>
<dbReference type="GO" id="GO:0019843">
    <property type="term" value="F:rRNA binding"/>
    <property type="evidence" value="ECO:0007669"/>
    <property type="project" value="UniProtKB-KW"/>
</dbReference>
<dbReference type="Proteomes" id="UP000034265">
    <property type="component" value="Unassembled WGS sequence"/>
</dbReference>
<organism evidence="7 8">
    <name type="scientific">Candidatus Amesbacteria bacterium GW2011_GWC2_47_8</name>
    <dbReference type="NCBI Taxonomy" id="1618367"/>
    <lineage>
        <taxon>Bacteria</taxon>
        <taxon>Candidatus Amesiibacteriota</taxon>
    </lineage>
</organism>
<dbReference type="InterPro" id="IPR000235">
    <property type="entry name" value="Ribosomal_uS7"/>
</dbReference>
<dbReference type="PANTHER" id="PTHR11205">
    <property type="entry name" value="RIBOSOMAL PROTEIN S7"/>
    <property type="match status" value="1"/>
</dbReference>
<accession>A0A0G1TQ08</accession>
<name>A0A0G1TQ08_9BACT</name>
<keyword evidence="3" id="KW-0694">RNA-binding</keyword>
<dbReference type="PATRIC" id="fig|1618367.3.peg.303"/>
<comment type="similarity">
    <text evidence="1">Belongs to the universal ribosomal protein uS7 family.</text>
</comment>
<feature type="domain" description="Small ribosomal subunit protein uS7" evidence="6">
    <location>
        <begin position="1"/>
        <end position="130"/>
    </location>
</feature>
<evidence type="ECO:0000259" key="6">
    <source>
        <dbReference type="Pfam" id="PF00177"/>
    </source>
</evidence>
<evidence type="ECO:0000256" key="2">
    <source>
        <dbReference type="ARBA" id="ARBA00022730"/>
    </source>
</evidence>
<dbReference type="NCBIfam" id="TIGR01029">
    <property type="entry name" value="rpsG_bact"/>
    <property type="match status" value="1"/>
</dbReference>
<dbReference type="InterPro" id="IPR023798">
    <property type="entry name" value="Ribosomal_uS7_dom"/>
</dbReference>
<comment type="caution">
    <text evidence="7">The sequence shown here is derived from an EMBL/GenBank/DDBJ whole genome shotgun (WGS) entry which is preliminary data.</text>
</comment>
<feature type="non-terminal residue" evidence="7">
    <location>
        <position position="1"/>
    </location>
</feature>
<evidence type="ECO:0000256" key="1">
    <source>
        <dbReference type="ARBA" id="ARBA00007151"/>
    </source>
</evidence>
<evidence type="ECO:0000313" key="7">
    <source>
        <dbReference type="EMBL" id="KKU83932.1"/>
    </source>
</evidence>
<dbReference type="GO" id="GO:0015935">
    <property type="term" value="C:small ribosomal subunit"/>
    <property type="evidence" value="ECO:0007669"/>
    <property type="project" value="InterPro"/>
</dbReference>
<evidence type="ECO:0000256" key="3">
    <source>
        <dbReference type="ARBA" id="ARBA00022884"/>
    </source>
</evidence>
<reference evidence="7 8" key="1">
    <citation type="journal article" date="2015" name="Nature">
        <title>rRNA introns, odd ribosomes, and small enigmatic genomes across a large radiation of phyla.</title>
        <authorList>
            <person name="Brown C.T."/>
            <person name="Hug L.A."/>
            <person name="Thomas B.C."/>
            <person name="Sharon I."/>
            <person name="Castelle C.J."/>
            <person name="Singh A."/>
            <person name="Wilkins M.J."/>
            <person name="Williams K.H."/>
            <person name="Banfield J.F."/>
        </authorList>
    </citation>
    <scope>NUCLEOTIDE SEQUENCE [LARGE SCALE GENOMIC DNA]</scope>
</reference>
<evidence type="ECO:0000256" key="5">
    <source>
        <dbReference type="ARBA" id="ARBA00023274"/>
    </source>
</evidence>
<evidence type="ECO:0000256" key="4">
    <source>
        <dbReference type="ARBA" id="ARBA00022980"/>
    </source>
</evidence>
<keyword evidence="5" id="KW-0687">Ribonucleoprotein</keyword>
<keyword evidence="4 7" id="KW-0689">Ribosomal protein</keyword>
<dbReference type="GO" id="GO:0003735">
    <property type="term" value="F:structural constituent of ribosome"/>
    <property type="evidence" value="ECO:0007669"/>
    <property type="project" value="InterPro"/>
</dbReference>
<protein>
    <submittedName>
        <fullName evidence="7">30S ribosomal protein S7</fullName>
    </submittedName>
</protein>